<name>A0A0R1XRF8_9LACO</name>
<dbReference type="InterPro" id="IPR002744">
    <property type="entry name" value="MIP18-like"/>
</dbReference>
<dbReference type="EMBL" id="AZGA01000066">
    <property type="protein sequence ID" value="KRM32815.1"/>
    <property type="molecule type" value="Genomic_DNA"/>
</dbReference>
<evidence type="ECO:0000313" key="2">
    <source>
        <dbReference type="EMBL" id="KRM32815.1"/>
    </source>
</evidence>
<protein>
    <recommendedName>
        <fullName evidence="1">MIP18 family-like domain-containing protein</fullName>
    </recommendedName>
</protein>
<accession>A0A0R1XRF8</accession>
<organism evidence="2 3">
    <name type="scientific">Agrilactobacillus composti DSM 18527 = JCM 14202</name>
    <dbReference type="NCBI Taxonomy" id="1423734"/>
    <lineage>
        <taxon>Bacteria</taxon>
        <taxon>Bacillati</taxon>
        <taxon>Bacillota</taxon>
        <taxon>Bacilli</taxon>
        <taxon>Lactobacillales</taxon>
        <taxon>Lactobacillaceae</taxon>
        <taxon>Agrilactobacillus</taxon>
    </lineage>
</organism>
<dbReference type="Gene3D" id="3.30.300.130">
    <property type="entry name" value="Fe-S cluster assembly (FSCA)"/>
    <property type="match status" value="1"/>
</dbReference>
<dbReference type="PANTHER" id="PTHR42831:SF1">
    <property type="entry name" value="FE-S PROTEIN MATURATION AUXILIARY FACTOR YITW"/>
    <property type="match status" value="1"/>
</dbReference>
<evidence type="ECO:0000313" key="3">
    <source>
        <dbReference type="Proteomes" id="UP000051236"/>
    </source>
</evidence>
<gene>
    <name evidence="2" type="ORF">FC83_GL000217</name>
</gene>
<dbReference type="PANTHER" id="PTHR42831">
    <property type="entry name" value="FE-S PROTEIN MATURATION AUXILIARY FACTOR YITW"/>
    <property type="match status" value="1"/>
</dbReference>
<dbReference type="RefSeq" id="WP_057002775.1">
    <property type="nucleotide sequence ID" value="NZ_AZGA01000066.1"/>
</dbReference>
<dbReference type="InterPro" id="IPR052339">
    <property type="entry name" value="Fe-S_Maturation_MIP18"/>
</dbReference>
<dbReference type="AlphaFoldDB" id="A0A0R1XRF8"/>
<evidence type="ECO:0000259" key="1">
    <source>
        <dbReference type="Pfam" id="PF01883"/>
    </source>
</evidence>
<sequence>MRDDIQINDRAAAISDQLIDKLQTVYDPELGLDIYNLGLIYVIDLDATGHCHMVITFTEIACGCTDTLPKDLIAALMQLDPISKVTVEVVWSPAWKMTRISRLGRITLGIAVR</sequence>
<dbReference type="eggNOG" id="COG2151">
    <property type="taxonomic scope" value="Bacteria"/>
</dbReference>
<dbReference type="SUPFAM" id="SSF117916">
    <property type="entry name" value="Fe-S cluster assembly (FSCA) domain-like"/>
    <property type="match status" value="1"/>
</dbReference>
<reference evidence="2 3" key="1">
    <citation type="journal article" date="2015" name="Genome Announc.">
        <title>Expanding the biotechnology potential of lactobacilli through comparative genomics of 213 strains and associated genera.</title>
        <authorList>
            <person name="Sun Z."/>
            <person name="Harris H.M."/>
            <person name="McCann A."/>
            <person name="Guo C."/>
            <person name="Argimon S."/>
            <person name="Zhang W."/>
            <person name="Yang X."/>
            <person name="Jeffery I.B."/>
            <person name="Cooney J.C."/>
            <person name="Kagawa T.F."/>
            <person name="Liu W."/>
            <person name="Song Y."/>
            <person name="Salvetti E."/>
            <person name="Wrobel A."/>
            <person name="Rasinkangas P."/>
            <person name="Parkhill J."/>
            <person name="Rea M.C."/>
            <person name="O'Sullivan O."/>
            <person name="Ritari J."/>
            <person name="Douillard F.P."/>
            <person name="Paul Ross R."/>
            <person name="Yang R."/>
            <person name="Briner A.E."/>
            <person name="Felis G.E."/>
            <person name="de Vos W.M."/>
            <person name="Barrangou R."/>
            <person name="Klaenhammer T.R."/>
            <person name="Caufield P.W."/>
            <person name="Cui Y."/>
            <person name="Zhang H."/>
            <person name="O'Toole P.W."/>
        </authorList>
    </citation>
    <scope>NUCLEOTIDE SEQUENCE [LARGE SCALE GENOMIC DNA]</scope>
    <source>
        <strain evidence="2 3">DSM 18527</strain>
    </source>
</reference>
<dbReference type="STRING" id="1423734.FC83_GL000217"/>
<keyword evidence="3" id="KW-1185">Reference proteome</keyword>
<dbReference type="InterPro" id="IPR034904">
    <property type="entry name" value="FSCA_dom_sf"/>
</dbReference>
<proteinExistence type="predicted"/>
<dbReference type="Proteomes" id="UP000051236">
    <property type="component" value="Unassembled WGS sequence"/>
</dbReference>
<feature type="domain" description="MIP18 family-like" evidence="1">
    <location>
        <begin position="16"/>
        <end position="89"/>
    </location>
</feature>
<comment type="caution">
    <text evidence="2">The sequence shown here is derived from an EMBL/GenBank/DDBJ whole genome shotgun (WGS) entry which is preliminary data.</text>
</comment>
<dbReference type="Pfam" id="PF01883">
    <property type="entry name" value="FeS_assembly_P"/>
    <property type="match status" value="1"/>
</dbReference>
<dbReference type="PATRIC" id="fig|1423734.3.peg.217"/>